<dbReference type="STRING" id="765257.A0A0D0A536"/>
<evidence type="ECO:0000256" key="2">
    <source>
        <dbReference type="ARBA" id="ARBA00022737"/>
    </source>
</evidence>
<evidence type="ECO:0000256" key="1">
    <source>
        <dbReference type="ARBA" id="ARBA00022723"/>
    </source>
</evidence>
<feature type="zinc finger region" description="C3H1-type" evidence="5">
    <location>
        <begin position="123"/>
        <end position="152"/>
    </location>
</feature>
<keyword evidence="2" id="KW-0677">Repeat</keyword>
<accession>A0A0D0A536</accession>
<dbReference type="PANTHER" id="PTHR12547:SF18">
    <property type="entry name" value="PROTEIN TIS11"/>
    <property type="match status" value="1"/>
</dbReference>
<protein>
    <recommendedName>
        <fullName evidence="6">C3H1-type domain-containing protein</fullName>
    </recommendedName>
</protein>
<dbReference type="OrthoDB" id="410307at2759"/>
<dbReference type="PROSITE" id="PS50103">
    <property type="entry name" value="ZF_C3H1"/>
    <property type="match status" value="2"/>
</dbReference>
<dbReference type="Gene3D" id="6.10.250.3220">
    <property type="match status" value="1"/>
</dbReference>
<dbReference type="Pfam" id="PF00642">
    <property type="entry name" value="zf-CCCH"/>
    <property type="match status" value="1"/>
</dbReference>
<dbReference type="InterPro" id="IPR045877">
    <property type="entry name" value="ZFP36-like"/>
</dbReference>
<keyword evidence="8" id="KW-1185">Reference proteome</keyword>
<name>A0A0D0A536_9AGAM</name>
<dbReference type="InterPro" id="IPR000571">
    <property type="entry name" value="Znf_CCCH"/>
</dbReference>
<evidence type="ECO:0000256" key="3">
    <source>
        <dbReference type="ARBA" id="ARBA00022771"/>
    </source>
</evidence>
<gene>
    <name evidence="7" type="ORF">PISMIDRAFT_672159</name>
</gene>
<dbReference type="EMBL" id="KN833689">
    <property type="protein sequence ID" value="KIK29467.1"/>
    <property type="molecule type" value="Genomic_DNA"/>
</dbReference>
<dbReference type="SUPFAM" id="SSF90229">
    <property type="entry name" value="CCCH zinc finger"/>
    <property type="match status" value="2"/>
</dbReference>
<evidence type="ECO:0000256" key="4">
    <source>
        <dbReference type="ARBA" id="ARBA00022833"/>
    </source>
</evidence>
<dbReference type="AlphaFoldDB" id="A0A0D0A536"/>
<keyword evidence="1 5" id="KW-0479">Metal-binding</keyword>
<evidence type="ECO:0000313" key="8">
    <source>
        <dbReference type="Proteomes" id="UP000054018"/>
    </source>
</evidence>
<organism evidence="7 8">
    <name type="scientific">Pisolithus microcarpus 441</name>
    <dbReference type="NCBI Taxonomy" id="765257"/>
    <lineage>
        <taxon>Eukaryota</taxon>
        <taxon>Fungi</taxon>
        <taxon>Dikarya</taxon>
        <taxon>Basidiomycota</taxon>
        <taxon>Agaricomycotina</taxon>
        <taxon>Agaricomycetes</taxon>
        <taxon>Agaricomycetidae</taxon>
        <taxon>Boletales</taxon>
        <taxon>Sclerodermatineae</taxon>
        <taxon>Pisolithaceae</taxon>
        <taxon>Pisolithus</taxon>
    </lineage>
</organism>
<dbReference type="GO" id="GO:0008270">
    <property type="term" value="F:zinc ion binding"/>
    <property type="evidence" value="ECO:0007669"/>
    <property type="project" value="UniProtKB-KW"/>
</dbReference>
<keyword evidence="3 5" id="KW-0863">Zinc-finger</keyword>
<dbReference type="GO" id="GO:0003729">
    <property type="term" value="F:mRNA binding"/>
    <property type="evidence" value="ECO:0007669"/>
    <property type="project" value="InterPro"/>
</dbReference>
<dbReference type="Proteomes" id="UP000054018">
    <property type="component" value="Unassembled WGS sequence"/>
</dbReference>
<feature type="zinc finger region" description="C3H1-type" evidence="5">
    <location>
        <begin position="9"/>
        <end position="36"/>
    </location>
</feature>
<reference evidence="8" key="2">
    <citation type="submission" date="2015-01" db="EMBL/GenBank/DDBJ databases">
        <title>Evolutionary Origins and Diversification of the Mycorrhizal Mutualists.</title>
        <authorList>
            <consortium name="DOE Joint Genome Institute"/>
            <consortium name="Mycorrhizal Genomics Consortium"/>
            <person name="Kohler A."/>
            <person name="Kuo A."/>
            <person name="Nagy L.G."/>
            <person name="Floudas D."/>
            <person name="Copeland A."/>
            <person name="Barry K.W."/>
            <person name="Cichocki N."/>
            <person name="Veneault-Fourrey C."/>
            <person name="LaButti K."/>
            <person name="Lindquist E.A."/>
            <person name="Lipzen A."/>
            <person name="Lundell T."/>
            <person name="Morin E."/>
            <person name="Murat C."/>
            <person name="Riley R."/>
            <person name="Ohm R."/>
            <person name="Sun H."/>
            <person name="Tunlid A."/>
            <person name="Henrissat B."/>
            <person name="Grigoriev I.V."/>
            <person name="Hibbett D.S."/>
            <person name="Martin F."/>
        </authorList>
    </citation>
    <scope>NUCLEOTIDE SEQUENCE [LARGE SCALE GENOMIC DNA]</scope>
    <source>
        <strain evidence="8">441</strain>
    </source>
</reference>
<dbReference type="Pfam" id="PF18044">
    <property type="entry name" value="zf-CCCH_4"/>
    <property type="match status" value="1"/>
</dbReference>
<dbReference type="Gene3D" id="4.10.1000.10">
    <property type="entry name" value="Zinc finger, CCCH-type"/>
    <property type="match status" value="1"/>
</dbReference>
<dbReference type="InterPro" id="IPR041367">
    <property type="entry name" value="Znf-CCCH_4"/>
</dbReference>
<proteinExistence type="predicted"/>
<feature type="domain" description="C3H1-type" evidence="6">
    <location>
        <begin position="9"/>
        <end position="36"/>
    </location>
</feature>
<dbReference type="SMART" id="SM00356">
    <property type="entry name" value="ZnF_C3H1"/>
    <property type="match status" value="2"/>
</dbReference>
<sequence>MELPLRHRKFRTKLCRNFVTGKCDYGEKCTFIHPTLAFPPQQQQSTSFFAVPSYPNWNASPPLPELMYPTQGSPLGGPLQSFAAHPQEISSIGDEQRASSLLLSTPSSVNTGYIASPPSWQPGRKKYPCRHFTRTGGWCPAGNRCKFIHDYSAVKSMKGGSSVIPHNSDAYNEDGRTISGGVRMAVLPAFNRSNQMNQSNQRPWYPYTGSVEPCSEWTTPSGFYWPVPCSVPHPFPVNTIHPPLAPTMGTGQGGYAQYPCAPDAYHLPAGAYEIAGTTYFPIVNAQPFCYDQAMPAPGYYQDCYQPRSVFPGFHSGETPSPYGSPEENYCGPLSQIGSESSPAQESQVAMDSHIDESEFPFRPPKHQQVGHVRRITVVVKKVDGPSS</sequence>
<keyword evidence="4 5" id="KW-0862">Zinc</keyword>
<dbReference type="InterPro" id="IPR036855">
    <property type="entry name" value="Znf_CCCH_sf"/>
</dbReference>
<dbReference type="PANTHER" id="PTHR12547">
    <property type="entry name" value="CCCH ZINC FINGER/TIS11-RELATED"/>
    <property type="match status" value="1"/>
</dbReference>
<reference evidence="7 8" key="1">
    <citation type="submission" date="2014-04" db="EMBL/GenBank/DDBJ databases">
        <authorList>
            <consortium name="DOE Joint Genome Institute"/>
            <person name="Kuo A."/>
            <person name="Kohler A."/>
            <person name="Costa M.D."/>
            <person name="Nagy L.G."/>
            <person name="Floudas D."/>
            <person name="Copeland A."/>
            <person name="Barry K.W."/>
            <person name="Cichocki N."/>
            <person name="Veneault-Fourrey C."/>
            <person name="LaButti K."/>
            <person name="Lindquist E.A."/>
            <person name="Lipzen A."/>
            <person name="Lundell T."/>
            <person name="Morin E."/>
            <person name="Murat C."/>
            <person name="Sun H."/>
            <person name="Tunlid A."/>
            <person name="Henrissat B."/>
            <person name="Grigoriev I.V."/>
            <person name="Hibbett D.S."/>
            <person name="Martin F."/>
            <person name="Nordberg H.P."/>
            <person name="Cantor M.N."/>
            <person name="Hua S.X."/>
        </authorList>
    </citation>
    <scope>NUCLEOTIDE SEQUENCE [LARGE SCALE GENOMIC DNA]</scope>
    <source>
        <strain evidence="7 8">441</strain>
    </source>
</reference>
<evidence type="ECO:0000256" key="5">
    <source>
        <dbReference type="PROSITE-ProRule" id="PRU00723"/>
    </source>
</evidence>
<feature type="domain" description="C3H1-type" evidence="6">
    <location>
        <begin position="123"/>
        <end position="152"/>
    </location>
</feature>
<dbReference type="HOGENOM" id="CLU_664231_0_0_1"/>
<evidence type="ECO:0000313" key="7">
    <source>
        <dbReference type="EMBL" id="KIK29467.1"/>
    </source>
</evidence>
<evidence type="ECO:0000259" key="6">
    <source>
        <dbReference type="PROSITE" id="PS50103"/>
    </source>
</evidence>